<dbReference type="Pfam" id="PF01975">
    <property type="entry name" value="SurE"/>
    <property type="match status" value="1"/>
</dbReference>
<dbReference type="Proteomes" id="UP000664132">
    <property type="component" value="Unassembled WGS sequence"/>
</dbReference>
<dbReference type="SUPFAM" id="SSF56059">
    <property type="entry name" value="Glutathione synthetase ATP-binding domain-like"/>
    <property type="match status" value="1"/>
</dbReference>
<gene>
    <name evidence="3" type="ORF">IFR04_008589</name>
</gene>
<feature type="region of interest" description="Disordered" evidence="1">
    <location>
        <begin position="517"/>
        <end position="546"/>
    </location>
</feature>
<dbReference type="InterPro" id="IPR027746">
    <property type="entry name" value="TTL"/>
</dbReference>
<name>A0A8H7TEY5_9HELO</name>
<evidence type="ECO:0000313" key="3">
    <source>
        <dbReference type="EMBL" id="KAG4418231.1"/>
    </source>
</evidence>
<dbReference type="OrthoDB" id="202825at2759"/>
<dbReference type="GO" id="GO:0016787">
    <property type="term" value="F:hydrolase activity"/>
    <property type="evidence" value="ECO:0007669"/>
    <property type="project" value="InterPro"/>
</dbReference>
<dbReference type="NCBIfam" id="TIGR00087">
    <property type="entry name" value="surE"/>
    <property type="match status" value="1"/>
</dbReference>
<accession>A0A8H7TEY5</accession>
<reference evidence="3" key="1">
    <citation type="submission" date="2021-02" db="EMBL/GenBank/DDBJ databases">
        <title>Genome sequence Cadophora malorum strain M34.</title>
        <authorList>
            <person name="Stefanovic E."/>
            <person name="Vu D."/>
            <person name="Scully C."/>
            <person name="Dijksterhuis J."/>
            <person name="Roader J."/>
            <person name="Houbraken J."/>
        </authorList>
    </citation>
    <scope>NUCLEOTIDE SEQUENCE</scope>
    <source>
        <strain evidence="3">M34</strain>
    </source>
</reference>
<feature type="domain" description="Survival protein SurE-like phosphatase/nucleotidase" evidence="2">
    <location>
        <begin position="3"/>
        <end position="218"/>
    </location>
</feature>
<evidence type="ECO:0000256" key="1">
    <source>
        <dbReference type="SAM" id="MobiDB-lite"/>
    </source>
</evidence>
<feature type="compositionally biased region" description="Acidic residues" evidence="1">
    <location>
        <begin position="517"/>
        <end position="533"/>
    </location>
</feature>
<keyword evidence="4" id="KW-1185">Reference proteome</keyword>
<comment type="caution">
    <text evidence="3">The sequence shown here is derived from an EMBL/GenBank/DDBJ whole genome shotgun (WGS) entry which is preliminary data.</text>
</comment>
<dbReference type="PROSITE" id="PS51221">
    <property type="entry name" value="TTL"/>
    <property type="match status" value="1"/>
</dbReference>
<dbReference type="Gene3D" id="3.40.1210.10">
    <property type="entry name" value="Survival protein SurE-like phosphatase/nucleotidase"/>
    <property type="match status" value="1"/>
</dbReference>
<dbReference type="GO" id="GO:0000932">
    <property type="term" value="C:P-body"/>
    <property type="evidence" value="ECO:0007669"/>
    <property type="project" value="TreeGrafter"/>
</dbReference>
<evidence type="ECO:0000313" key="4">
    <source>
        <dbReference type="Proteomes" id="UP000664132"/>
    </source>
</evidence>
<sequence>MHILVVNDDGPPSNQSSPYVHSLVKSLQEAGHIVSVVLPHTQRSWIGKAHIIGQTVKPTYFHPGTLHQDDGTTHSRPLAAGAEEEEEWVLVDGTPASCVQIGLYHFFQDRGPIDLVVSGPNYGRNSTAVFSLSSGTLGGALEAAVCKRRAIALSYAFFSRNHDPEIIAGASKLSVKLIDYLYKNWGEGVDLYSVNVPLVEGVEGNKIMWTDMLQNYWSEGSCFQEVTDEEGDADEEEQKIREREGQSSERTNGEKVTRHKHKHFKWAPRFTDVYKSVEDAPPGNDGWAVKEGYTSVTPLKANFMHAAAQTQGELKLPTSLPNVKTLSISESRPSQPSASKKHFYALVDYEDAYVQPLILEAIQSRLDPSSYTIISTLSDLPTPSSPFLQISSYETLPFEHILSHSTTSFINAYIIRKALIRKHYLSTTAYNWTTKNPCSILATNVKPACEFEVDYAEFLDDALVEAWELQESWRKGEGLSREEREWWILKPGMSDRGQGIRLFSSEEELQAIFDEWEAERPDSDDEDEDEEEDGASKASEGKGKGEAEGGFIVTSHLRHFIAQPYIHPPLLLPGNPRKFHIRTYVLAIGSLKVYVYKPMLALFAATPYVPPWSSTSDDTTSATTDLSPHLTNTCLQNGAHSGSVLSFFSIPDSQLPLQQKEDIFSQICATTGEIFEAAARGMSVHFQTLPNAFEVFGLDFLVDEKGTAWLLECNAFPDFKQTGEELRG</sequence>
<dbReference type="Gene3D" id="3.30.470.20">
    <property type="entry name" value="ATP-grasp fold, B domain"/>
    <property type="match status" value="1"/>
</dbReference>
<dbReference type="InterPro" id="IPR036523">
    <property type="entry name" value="SurE-like_sf"/>
</dbReference>
<dbReference type="EMBL" id="JAFJYH010000133">
    <property type="protein sequence ID" value="KAG4418231.1"/>
    <property type="molecule type" value="Genomic_DNA"/>
</dbReference>
<proteinExistence type="predicted"/>
<dbReference type="InterPro" id="IPR002828">
    <property type="entry name" value="SurE-like_Pase/nucleotidase"/>
</dbReference>
<feature type="region of interest" description="Disordered" evidence="1">
    <location>
        <begin position="226"/>
        <end position="258"/>
    </location>
</feature>
<dbReference type="Pfam" id="PF03133">
    <property type="entry name" value="TTL"/>
    <property type="match status" value="1"/>
</dbReference>
<feature type="non-terminal residue" evidence="3">
    <location>
        <position position="1"/>
    </location>
</feature>
<dbReference type="InterPro" id="IPR004344">
    <property type="entry name" value="TTL/TTLL_fam"/>
</dbReference>
<organism evidence="3 4">
    <name type="scientific">Cadophora malorum</name>
    <dbReference type="NCBI Taxonomy" id="108018"/>
    <lineage>
        <taxon>Eukaryota</taxon>
        <taxon>Fungi</taxon>
        <taxon>Dikarya</taxon>
        <taxon>Ascomycota</taxon>
        <taxon>Pezizomycotina</taxon>
        <taxon>Leotiomycetes</taxon>
        <taxon>Helotiales</taxon>
        <taxon>Ploettnerulaceae</taxon>
        <taxon>Cadophora</taxon>
    </lineage>
</organism>
<feature type="compositionally biased region" description="Basic and acidic residues" evidence="1">
    <location>
        <begin position="238"/>
        <end position="256"/>
    </location>
</feature>
<feature type="compositionally biased region" description="Acidic residues" evidence="1">
    <location>
        <begin position="226"/>
        <end position="237"/>
    </location>
</feature>
<dbReference type="SUPFAM" id="SSF64167">
    <property type="entry name" value="SurE-like"/>
    <property type="match status" value="1"/>
</dbReference>
<dbReference type="PANTHER" id="PTHR47551:SF1">
    <property type="entry name" value="TUBULIN--TYROSINE LIGASE PBY1-RELATED"/>
    <property type="match status" value="1"/>
</dbReference>
<protein>
    <recommendedName>
        <fullName evidence="2">Survival protein SurE-like phosphatase/nucleotidase domain-containing protein</fullName>
    </recommendedName>
</protein>
<dbReference type="AlphaFoldDB" id="A0A8H7TEY5"/>
<dbReference type="PANTHER" id="PTHR47551">
    <property type="entry name" value="TUBULIN--TYROSINE LIGASE PBY1-RELATED"/>
    <property type="match status" value="1"/>
</dbReference>
<evidence type="ECO:0000259" key="2">
    <source>
        <dbReference type="Pfam" id="PF01975"/>
    </source>
</evidence>